<dbReference type="SUPFAM" id="SSF53474">
    <property type="entry name" value="alpha/beta-Hydrolases"/>
    <property type="match status" value="1"/>
</dbReference>
<feature type="signal peptide" evidence="3">
    <location>
        <begin position="1"/>
        <end position="29"/>
    </location>
</feature>
<name>A0A0K1Q7D3_9BACT</name>
<dbReference type="STRING" id="1391654.AKJ09_08374"/>
<dbReference type="Gene3D" id="3.40.50.1820">
    <property type="entry name" value="alpha/beta hydrolase"/>
    <property type="match status" value="1"/>
</dbReference>
<dbReference type="InterPro" id="IPR022742">
    <property type="entry name" value="Hydrolase_4"/>
</dbReference>
<evidence type="ECO:0000313" key="6">
    <source>
        <dbReference type="Proteomes" id="UP000064967"/>
    </source>
</evidence>
<dbReference type="PANTHER" id="PTHR43798:SF31">
    <property type="entry name" value="AB HYDROLASE SUPERFAMILY PROTEIN YCLE"/>
    <property type="match status" value="1"/>
</dbReference>
<keyword evidence="6" id="KW-1185">Reference proteome</keyword>
<dbReference type="GO" id="GO:0016020">
    <property type="term" value="C:membrane"/>
    <property type="evidence" value="ECO:0007669"/>
    <property type="project" value="TreeGrafter"/>
</dbReference>
<dbReference type="Pfam" id="PF12146">
    <property type="entry name" value="Hydrolase_4"/>
    <property type="match status" value="1"/>
</dbReference>
<dbReference type="RefSeq" id="WP_169928196.1">
    <property type="nucleotide sequence ID" value="NZ_CP012333.1"/>
</dbReference>
<sequence>MSRFGHFTLSLCLALASSLVVSAPATAHAHDGQGDQGEQREQDDQGHGRFDVDRVDFPVTLSDGNAYHVAGYLYHRGSPQSRVLQVVVHGGNYDHKYWDIDDLHGRDYSYARYMTDRGYAVLAIDQIGTGASSRPDGDWLTIDDTARALHQVVASMRSHHNPTHHAYRKIALVGHSAGSLTSIYSTGTYHDADALVTTGWLHSPFPLPFDPSTVLGALTTPYVAAGTFPEPFLAATFYHLPTTDPDMIHYDYTHLQATIARRQFLDLLGTALNPVLSRSANVTEPVLAQLGEYDKMAPSGYSAGEASFYPHASQFTIQPMTDIGHDVNAHKNHLQSWRGIDRWLGATLGSCRDD</sequence>
<dbReference type="EMBL" id="CP012333">
    <property type="protein sequence ID" value="AKV01711.1"/>
    <property type="molecule type" value="Genomic_DNA"/>
</dbReference>
<dbReference type="InterPro" id="IPR029058">
    <property type="entry name" value="AB_hydrolase_fold"/>
</dbReference>
<feature type="compositionally biased region" description="Basic and acidic residues" evidence="2">
    <location>
        <begin position="28"/>
        <end position="49"/>
    </location>
</feature>
<keyword evidence="1" id="KW-0378">Hydrolase</keyword>
<dbReference type="PANTHER" id="PTHR43798">
    <property type="entry name" value="MONOACYLGLYCEROL LIPASE"/>
    <property type="match status" value="1"/>
</dbReference>
<proteinExistence type="predicted"/>
<gene>
    <name evidence="5" type="ORF">AKJ09_08374</name>
</gene>
<feature type="chain" id="PRO_5005466735" description="Serine aminopeptidase S33 domain-containing protein" evidence="3">
    <location>
        <begin position="30"/>
        <end position="354"/>
    </location>
</feature>
<dbReference type="GO" id="GO:0016787">
    <property type="term" value="F:hydrolase activity"/>
    <property type="evidence" value="ECO:0007669"/>
    <property type="project" value="UniProtKB-KW"/>
</dbReference>
<dbReference type="AlphaFoldDB" id="A0A0K1Q7D3"/>
<evidence type="ECO:0000256" key="1">
    <source>
        <dbReference type="ARBA" id="ARBA00022801"/>
    </source>
</evidence>
<feature type="region of interest" description="Disordered" evidence="2">
    <location>
        <begin position="27"/>
        <end position="49"/>
    </location>
</feature>
<dbReference type="InterPro" id="IPR050266">
    <property type="entry name" value="AB_hydrolase_sf"/>
</dbReference>
<dbReference type="Proteomes" id="UP000064967">
    <property type="component" value="Chromosome"/>
</dbReference>
<protein>
    <recommendedName>
        <fullName evidence="4">Serine aminopeptidase S33 domain-containing protein</fullName>
    </recommendedName>
</protein>
<feature type="domain" description="Serine aminopeptidase S33" evidence="4">
    <location>
        <begin position="110"/>
        <end position="313"/>
    </location>
</feature>
<evidence type="ECO:0000259" key="4">
    <source>
        <dbReference type="Pfam" id="PF12146"/>
    </source>
</evidence>
<reference evidence="5 6" key="1">
    <citation type="submission" date="2015-08" db="EMBL/GenBank/DDBJ databases">
        <authorList>
            <person name="Babu N.S."/>
            <person name="Beckwith C.J."/>
            <person name="Beseler K.G."/>
            <person name="Brison A."/>
            <person name="Carone J.V."/>
            <person name="Caskin T.P."/>
            <person name="Diamond M."/>
            <person name="Durham M.E."/>
            <person name="Foxe J.M."/>
            <person name="Go M."/>
            <person name="Henderson B.A."/>
            <person name="Jones I.B."/>
            <person name="McGettigan J.A."/>
            <person name="Micheletti S.J."/>
            <person name="Nasrallah M.E."/>
            <person name="Ortiz D."/>
            <person name="Piller C.R."/>
            <person name="Privatt S.R."/>
            <person name="Schneider S.L."/>
            <person name="Sharp S."/>
            <person name="Smith T.C."/>
            <person name="Stanton J.D."/>
            <person name="Ullery H.E."/>
            <person name="Wilson R.J."/>
            <person name="Serrano M.G."/>
            <person name="Buck G."/>
            <person name="Lee V."/>
            <person name="Wang Y."/>
            <person name="Carvalho R."/>
            <person name="Voegtly L."/>
            <person name="Shi R."/>
            <person name="Duckworth R."/>
            <person name="Johnson A."/>
            <person name="Loviza R."/>
            <person name="Walstead R."/>
            <person name="Shah Z."/>
            <person name="Kiflezghi M."/>
            <person name="Wade K."/>
            <person name="Ball S.L."/>
            <person name="Bradley K.W."/>
            <person name="Asai D.J."/>
            <person name="Bowman C.A."/>
            <person name="Russell D.A."/>
            <person name="Pope W.H."/>
            <person name="Jacobs-Sera D."/>
            <person name="Hendrix R.W."/>
            <person name="Hatfull G.F."/>
        </authorList>
    </citation>
    <scope>NUCLEOTIDE SEQUENCE [LARGE SCALE GENOMIC DNA]</scope>
    <source>
        <strain evidence="5 6">DSM 27648</strain>
    </source>
</reference>
<organism evidence="5 6">
    <name type="scientific">Labilithrix luteola</name>
    <dbReference type="NCBI Taxonomy" id="1391654"/>
    <lineage>
        <taxon>Bacteria</taxon>
        <taxon>Pseudomonadati</taxon>
        <taxon>Myxococcota</taxon>
        <taxon>Polyangia</taxon>
        <taxon>Polyangiales</taxon>
        <taxon>Labilitrichaceae</taxon>
        <taxon>Labilithrix</taxon>
    </lineage>
</organism>
<evidence type="ECO:0000313" key="5">
    <source>
        <dbReference type="EMBL" id="AKV01711.1"/>
    </source>
</evidence>
<evidence type="ECO:0000256" key="2">
    <source>
        <dbReference type="SAM" id="MobiDB-lite"/>
    </source>
</evidence>
<accession>A0A0K1Q7D3</accession>
<keyword evidence="3" id="KW-0732">Signal</keyword>
<evidence type="ECO:0000256" key="3">
    <source>
        <dbReference type="SAM" id="SignalP"/>
    </source>
</evidence>
<dbReference type="KEGG" id="llu:AKJ09_08374"/>